<evidence type="ECO:0000313" key="3">
    <source>
        <dbReference type="Proteomes" id="UP000474175"/>
    </source>
</evidence>
<comment type="caution">
    <text evidence="2">The sequence shown here is derived from an EMBL/GenBank/DDBJ whole genome shotgun (WGS) entry which is preliminary data.</text>
</comment>
<evidence type="ECO:0000259" key="1">
    <source>
        <dbReference type="PROSITE" id="PS01124"/>
    </source>
</evidence>
<gene>
    <name evidence="2" type="ORF">GK108_14100</name>
</gene>
<feature type="domain" description="HTH araC/xylS-type" evidence="1">
    <location>
        <begin position="126"/>
        <end position="237"/>
    </location>
</feature>
<dbReference type="Gene3D" id="1.10.10.60">
    <property type="entry name" value="Homeodomain-like"/>
    <property type="match status" value="1"/>
</dbReference>
<evidence type="ECO:0000313" key="2">
    <source>
        <dbReference type="EMBL" id="NDU96011.1"/>
    </source>
</evidence>
<accession>A0A6L9LA31</accession>
<sequence length="251" mass="28983">MNSDLVYRQIQPDHSLVDFVDCFWMLETQTDQARDVVVLPDGRIDLVLAQAQSEPFHVLLMGLGTVPTPARMAPRTRMVAISFKPLAIEYILRHPVAALVDTVQTLPTDFWGFSGSDLADFELFVKKASSRIQENLEEQVDDRKRKLFNLIYETQGSMPVNELAENVYWSSRQINRYFNQQYGVSLKTYCRVLRFRATFTQIKEGKLFPEQAFADQAHFIKEIRKYAGTIPKELFRNKNGRFIQFSALSSD</sequence>
<name>A0A6L9LA31_9BACT</name>
<dbReference type="Pfam" id="PF20240">
    <property type="entry name" value="DUF6597"/>
    <property type="match status" value="1"/>
</dbReference>
<dbReference type="GO" id="GO:0043565">
    <property type="term" value="F:sequence-specific DNA binding"/>
    <property type="evidence" value="ECO:0007669"/>
    <property type="project" value="InterPro"/>
</dbReference>
<dbReference type="InterPro" id="IPR046532">
    <property type="entry name" value="DUF6597"/>
</dbReference>
<dbReference type="PROSITE" id="PS01124">
    <property type="entry name" value="HTH_ARAC_FAMILY_2"/>
    <property type="match status" value="1"/>
</dbReference>
<dbReference type="GO" id="GO:0003700">
    <property type="term" value="F:DNA-binding transcription factor activity"/>
    <property type="evidence" value="ECO:0007669"/>
    <property type="project" value="InterPro"/>
</dbReference>
<proteinExistence type="predicted"/>
<dbReference type="AlphaFoldDB" id="A0A6L9LA31"/>
<dbReference type="InterPro" id="IPR018060">
    <property type="entry name" value="HTH_AraC"/>
</dbReference>
<keyword evidence="3" id="KW-1185">Reference proteome</keyword>
<organism evidence="2 3">
    <name type="scientific">Spirosoma terrae</name>
    <dbReference type="NCBI Taxonomy" id="1968276"/>
    <lineage>
        <taxon>Bacteria</taxon>
        <taxon>Pseudomonadati</taxon>
        <taxon>Bacteroidota</taxon>
        <taxon>Cytophagia</taxon>
        <taxon>Cytophagales</taxon>
        <taxon>Cytophagaceae</taxon>
        <taxon>Spirosoma</taxon>
    </lineage>
</organism>
<reference evidence="2 3" key="1">
    <citation type="submission" date="2020-02" db="EMBL/GenBank/DDBJ databases">
        <title>Draft genome sequence of two Spirosoma agri KCTC 52727 and Spirosoma terrae KCTC 52035.</title>
        <authorList>
            <person name="Rojas J."/>
            <person name="Ambika Manirajan B."/>
            <person name="Suarez C."/>
            <person name="Ratering S."/>
            <person name="Schnell S."/>
        </authorList>
    </citation>
    <scope>NUCLEOTIDE SEQUENCE [LARGE SCALE GENOMIC DNA]</scope>
    <source>
        <strain evidence="2 3">KCTC 52035</strain>
    </source>
</reference>
<dbReference type="RefSeq" id="WP_163949197.1">
    <property type="nucleotide sequence ID" value="NZ_JAAFZH010000005.1"/>
</dbReference>
<dbReference type="EMBL" id="JAAFZH010000005">
    <property type="protein sequence ID" value="NDU96011.1"/>
    <property type="molecule type" value="Genomic_DNA"/>
</dbReference>
<protein>
    <submittedName>
        <fullName evidence="2">Helix-turn-helix transcriptional regulator</fullName>
    </submittedName>
</protein>
<dbReference type="Proteomes" id="UP000474175">
    <property type="component" value="Unassembled WGS sequence"/>
</dbReference>